<dbReference type="RefSeq" id="XP_007746210.1">
    <property type="nucleotide sequence ID" value="XM_007748020.1"/>
</dbReference>
<reference evidence="1 2" key="1">
    <citation type="submission" date="2013-03" db="EMBL/GenBank/DDBJ databases">
        <title>The Genome Sequence of Cladophialophora psammophila CBS 110553.</title>
        <authorList>
            <consortium name="The Broad Institute Genomics Platform"/>
            <person name="Cuomo C."/>
            <person name="de Hoog S."/>
            <person name="Gorbushina A."/>
            <person name="Walker B."/>
            <person name="Young S.K."/>
            <person name="Zeng Q."/>
            <person name="Gargeya S."/>
            <person name="Fitzgerald M."/>
            <person name="Haas B."/>
            <person name="Abouelleil A."/>
            <person name="Allen A.W."/>
            <person name="Alvarado L."/>
            <person name="Arachchi H.M."/>
            <person name="Berlin A.M."/>
            <person name="Chapman S.B."/>
            <person name="Gainer-Dewar J."/>
            <person name="Goldberg J."/>
            <person name="Griggs A."/>
            <person name="Gujja S."/>
            <person name="Hansen M."/>
            <person name="Howarth C."/>
            <person name="Imamovic A."/>
            <person name="Ireland A."/>
            <person name="Larimer J."/>
            <person name="McCowan C."/>
            <person name="Murphy C."/>
            <person name="Pearson M."/>
            <person name="Poon T.W."/>
            <person name="Priest M."/>
            <person name="Roberts A."/>
            <person name="Saif S."/>
            <person name="Shea T."/>
            <person name="Sisk P."/>
            <person name="Sykes S."/>
            <person name="Wortman J."/>
            <person name="Nusbaum C."/>
            <person name="Birren B."/>
        </authorList>
    </citation>
    <scope>NUCLEOTIDE SEQUENCE [LARGE SCALE GENOMIC DNA]</scope>
    <source>
        <strain evidence="1 2">CBS 110553</strain>
    </source>
</reference>
<comment type="caution">
    <text evidence="1">The sequence shown here is derived from an EMBL/GenBank/DDBJ whole genome shotgun (WGS) entry which is preliminary data.</text>
</comment>
<gene>
    <name evidence="1" type="ORF">A1O5_07431</name>
</gene>
<evidence type="ECO:0000313" key="1">
    <source>
        <dbReference type="EMBL" id="EXJ69395.1"/>
    </source>
</evidence>
<dbReference type="STRING" id="1182543.W9WWI8"/>
<dbReference type="AlphaFoldDB" id="W9WWI8"/>
<dbReference type="eggNOG" id="ENOG502QQ87">
    <property type="taxonomic scope" value="Eukaryota"/>
</dbReference>
<proteinExistence type="predicted"/>
<dbReference type="Gene3D" id="3.40.190.10">
    <property type="entry name" value="Periplasmic binding protein-like II"/>
    <property type="match status" value="1"/>
</dbReference>
<dbReference type="HOGENOM" id="CLU_2346516_0_0_1"/>
<dbReference type="GeneID" id="19192137"/>
<accession>W9WWI8</accession>
<protein>
    <submittedName>
        <fullName evidence="1">Uncharacterized protein</fullName>
    </submittedName>
</protein>
<dbReference type="OrthoDB" id="434407at2759"/>
<sequence length="97" mass="11004">MATELNRKIFERSFAYFSRDLKNVQRDWEKVTKYGKSLGVLDTSLQLNYSNQFLEWALDAESNDPSDDQSMTALLQNDVALNGGFHRPGGLETKVAT</sequence>
<evidence type="ECO:0000313" key="2">
    <source>
        <dbReference type="Proteomes" id="UP000019471"/>
    </source>
</evidence>
<keyword evidence="2" id="KW-1185">Reference proteome</keyword>
<dbReference type="Proteomes" id="UP000019471">
    <property type="component" value="Unassembled WGS sequence"/>
</dbReference>
<name>W9WWI8_9EURO</name>
<organism evidence="1 2">
    <name type="scientific">Cladophialophora psammophila CBS 110553</name>
    <dbReference type="NCBI Taxonomy" id="1182543"/>
    <lineage>
        <taxon>Eukaryota</taxon>
        <taxon>Fungi</taxon>
        <taxon>Dikarya</taxon>
        <taxon>Ascomycota</taxon>
        <taxon>Pezizomycotina</taxon>
        <taxon>Eurotiomycetes</taxon>
        <taxon>Chaetothyriomycetidae</taxon>
        <taxon>Chaetothyriales</taxon>
        <taxon>Herpotrichiellaceae</taxon>
        <taxon>Cladophialophora</taxon>
    </lineage>
</organism>
<dbReference type="EMBL" id="AMGX01000011">
    <property type="protein sequence ID" value="EXJ69395.1"/>
    <property type="molecule type" value="Genomic_DNA"/>
</dbReference>